<proteinExistence type="predicted"/>
<organism evidence="1 2">
    <name type="scientific">Amborella trichopoda</name>
    <dbReference type="NCBI Taxonomy" id="13333"/>
    <lineage>
        <taxon>Eukaryota</taxon>
        <taxon>Viridiplantae</taxon>
        <taxon>Streptophyta</taxon>
        <taxon>Embryophyta</taxon>
        <taxon>Tracheophyta</taxon>
        <taxon>Spermatophyta</taxon>
        <taxon>Magnoliopsida</taxon>
        <taxon>Amborellales</taxon>
        <taxon>Amborellaceae</taxon>
        <taxon>Amborella</taxon>
    </lineage>
</organism>
<name>W1NFP4_AMBTC</name>
<evidence type="ECO:0000313" key="2">
    <source>
        <dbReference type="Proteomes" id="UP000017836"/>
    </source>
</evidence>
<gene>
    <name evidence="1" type="ORF">AMTR_s00011p00163090</name>
</gene>
<dbReference type="Proteomes" id="UP000017836">
    <property type="component" value="Unassembled WGS sequence"/>
</dbReference>
<reference evidence="2" key="1">
    <citation type="journal article" date="2013" name="Science">
        <title>The Amborella genome and the evolution of flowering plants.</title>
        <authorList>
            <consortium name="Amborella Genome Project"/>
        </authorList>
    </citation>
    <scope>NUCLEOTIDE SEQUENCE [LARGE SCALE GENOMIC DNA]</scope>
</reference>
<protein>
    <submittedName>
        <fullName evidence="1">Uncharacterized protein</fullName>
    </submittedName>
</protein>
<dbReference type="EMBL" id="KI397507">
    <property type="protein sequence ID" value="ERM94622.1"/>
    <property type="molecule type" value="Genomic_DNA"/>
</dbReference>
<keyword evidence="2" id="KW-1185">Reference proteome</keyword>
<dbReference type="HOGENOM" id="CLU_2362507_0_0_1"/>
<dbReference type="AlphaFoldDB" id="W1NFP4"/>
<sequence length="96" mass="10177">MVRSSLTHSTSLIKGVHVLVVFYLSAETNHNLPQACDSLDFGSSISPALSTSSTVMEMISAAMASSNEETKLSTEKAVMHFFSASERLAALGVLVV</sequence>
<evidence type="ECO:0000313" key="1">
    <source>
        <dbReference type="EMBL" id="ERM94622.1"/>
    </source>
</evidence>
<accession>W1NFP4</accession>
<dbReference type="Gramene" id="ERM94622">
    <property type="protein sequence ID" value="ERM94622"/>
    <property type="gene ID" value="AMTR_s00011p00163090"/>
</dbReference>